<accession>A0A0C2M0W5</accession>
<dbReference type="AlphaFoldDB" id="A0A0C2M0W5"/>
<reference evidence="1 2" key="1">
    <citation type="journal article" date="2014" name="Genome Biol. Evol.">
        <title>The genome of the myxosporean Thelohanellus kitauei shows adaptations to nutrient acquisition within its fish host.</title>
        <authorList>
            <person name="Yang Y."/>
            <person name="Xiong J."/>
            <person name="Zhou Z."/>
            <person name="Huo F."/>
            <person name="Miao W."/>
            <person name="Ran C."/>
            <person name="Liu Y."/>
            <person name="Zhang J."/>
            <person name="Feng J."/>
            <person name="Wang M."/>
            <person name="Wang M."/>
            <person name="Wang L."/>
            <person name="Yao B."/>
        </authorList>
    </citation>
    <scope>NUCLEOTIDE SEQUENCE [LARGE SCALE GENOMIC DNA]</scope>
    <source>
        <strain evidence="1">Wuqing</strain>
    </source>
</reference>
<evidence type="ECO:0000313" key="1">
    <source>
        <dbReference type="EMBL" id="KII60640.1"/>
    </source>
</evidence>
<proteinExistence type="predicted"/>
<protein>
    <submittedName>
        <fullName evidence="1">Uncharacterized protein</fullName>
    </submittedName>
</protein>
<comment type="caution">
    <text evidence="1">The sequence shown here is derived from an EMBL/GenBank/DDBJ whole genome shotgun (WGS) entry which is preliminary data.</text>
</comment>
<sequence length="139" mass="15939">MDLRICETRHILTYVKDVAKQKAKLEISEDELKKIFDRLLYANIDRPFEDDLIYEMASQIMSGGTVQEVAGNLKGGIIKKIIVDRNLTADDYMDVYSHLKNSAAIGSDILKFAQRTYNALSRNLFSHETADRKTSFQQF</sequence>
<evidence type="ECO:0000313" key="2">
    <source>
        <dbReference type="Proteomes" id="UP000031668"/>
    </source>
</evidence>
<organism evidence="1 2">
    <name type="scientific">Thelohanellus kitauei</name>
    <name type="common">Myxosporean</name>
    <dbReference type="NCBI Taxonomy" id="669202"/>
    <lineage>
        <taxon>Eukaryota</taxon>
        <taxon>Metazoa</taxon>
        <taxon>Cnidaria</taxon>
        <taxon>Myxozoa</taxon>
        <taxon>Myxosporea</taxon>
        <taxon>Bivalvulida</taxon>
        <taxon>Platysporina</taxon>
        <taxon>Myxobolidae</taxon>
        <taxon>Thelohanellus</taxon>
    </lineage>
</organism>
<name>A0A0C2M0W5_THEKT</name>
<dbReference type="Proteomes" id="UP000031668">
    <property type="component" value="Unassembled WGS sequence"/>
</dbReference>
<keyword evidence="2" id="KW-1185">Reference proteome</keyword>
<gene>
    <name evidence="1" type="ORF">RF11_02870</name>
</gene>
<dbReference type="EMBL" id="JWZT01005529">
    <property type="protein sequence ID" value="KII60640.1"/>
    <property type="molecule type" value="Genomic_DNA"/>
</dbReference>